<dbReference type="AlphaFoldDB" id="A0A4R6U806"/>
<dbReference type="InterPro" id="IPR036388">
    <property type="entry name" value="WH-like_DNA-bd_sf"/>
</dbReference>
<dbReference type="InterPro" id="IPR036390">
    <property type="entry name" value="WH_DNA-bd_sf"/>
</dbReference>
<keyword evidence="2" id="KW-1185">Reference proteome</keyword>
<dbReference type="InterPro" id="IPR030489">
    <property type="entry name" value="TR_Rrf2-type_CS"/>
</dbReference>
<dbReference type="PANTHER" id="PTHR33221">
    <property type="entry name" value="WINGED HELIX-TURN-HELIX TRANSCRIPTIONAL REGULATOR, RRF2 FAMILY"/>
    <property type="match status" value="1"/>
</dbReference>
<dbReference type="GO" id="GO:0003700">
    <property type="term" value="F:DNA-binding transcription factor activity"/>
    <property type="evidence" value="ECO:0007669"/>
    <property type="project" value="TreeGrafter"/>
</dbReference>
<organism evidence="1 2">
    <name type="scientific">Aureibacillus halotolerans</name>
    <dbReference type="NCBI Taxonomy" id="1508390"/>
    <lineage>
        <taxon>Bacteria</taxon>
        <taxon>Bacillati</taxon>
        <taxon>Bacillota</taxon>
        <taxon>Bacilli</taxon>
        <taxon>Bacillales</taxon>
        <taxon>Bacillaceae</taxon>
        <taxon>Aureibacillus</taxon>
    </lineage>
</organism>
<reference evidence="1 2" key="1">
    <citation type="submission" date="2019-03" db="EMBL/GenBank/DDBJ databases">
        <title>Genomic Encyclopedia of Type Strains, Phase IV (KMG-IV): sequencing the most valuable type-strain genomes for metagenomic binning, comparative biology and taxonomic classification.</title>
        <authorList>
            <person name="Goeker M."/>
        </authorList>
    </citation>
    <scope>NUCLEOTIDE SEQUENCE [LARGE SCALE GENOMIC DNA]</scope>
    <source>
        <strain evidence="1 2">DSM 28697</strain>
    </source>
</reference>
<name>A0A4R6U806_9BACI</name>
<evidence type="ECO:0000313" key="1">
    <source>
        <dbReference type="EMBL" id="TDQ41073.1"/>
    </source>
</evidence>
<dbReference type="Proteomes" id="UP000295632">
    <property type="component" value="Unassembled WGS sequence"/>
</dbReference>
<sequence>MTTQRTEQIGPSKFRAAVHALAFLANRGTVVSSATLAAHIQSHATFLRRVMSALTQAGLVEAREGRDGGYLLKVPAHLITLADVHLALEPPHECEEHIGHLPSKACEQVVHDLDEQIIEVLKKTQVTVLDTLQMYTLEDLMTQG</sequence>
<dbReference type="PROSITE" id="PS51197">
    <property type="entry name" value="HTH_RRF2_2"/>
    <property type="match status" value="1"/>
</dbReference>
<gene>
    <name evidence="1" type="ORF">EV213_10471</name>
</gene>
<dbReference type="SUPFAM" id="SSF46785">
    <property type="entry name" value="Winged helix' DNA-binding domain"/>
    <property type="match status" value="1"/>
</dbReference>
<dbReference type="PROSITE" id="PS01332">
    <property type="entry name" value="HTH_RRF2_1"/>
    <property type="match status" value="1"/>
</dbReference>
<proteinExistence type="predicted"/>
<comment type="caution">
    <text evidence="1">The sequence shown here is derived from an EMBL/GenBank/DDBJ whole genome shotgun (WGS) entry which is preliminary data.</text>
</comment>
<evidence type="ECO:0000313" key="2">
    <source>
        <dbReference type="Proteomes" id="UP000295632"/>
    </source>
</evidence>
<dbReference type="InterPro" id="IPR000944">
    <property type="entry name" value="Tscrpt_reg_Rrf2"/>
</dbReference>
<protein>
    <submittedName>
        <fullName evidence="1">Rrf2 family protein</fullName>
    </submittedName>
</protein>
<dbReference type="GO" id="GO:0005829">
    <property type="term" value="C:cytosol"/>
    <property type="evidence" value="ECO:0007669"/>
    <property type="project" value="TreeGrafter"/>
</dbReference>
<dbReference type="PANTHER" id="PTHR33221:SF15">
    <property type="entry name" value="HTH-TYPE TRANSCRIPTIONAL REGULATOR YWGB-RELATED"/>
    <property type="match status" value="1"/>
</dbReference>
<dbReference type="Pfam" id="PF02082">
    <property type="entry name" value="Rrf2"/>
    <property type="match status" value="1"/>
</dbReference>
<accession>A0A4R6U806</accession>
<dbReference type="Gene3D" id="1.10.10.10">
    <property type="entry name" value="Winged helix-like DNA-binding domain superfamily/Winged helix DNA-binding domain"/>
    <property type="match status" value="1"/>
</dbReference>
<dbReference type="EMBL" id="SNYJ01000004">
    <property type="protein sequence ID" value="TDQ41073.1"/>
    <property type="molecule type" value="Genomic_DNA"/>
</dbReference>